<sequence length="290" mass="33212">MTFFLENESVKVSVRQKGAELVSIYNKSTHLEYLWSGDPAYWAKHSPILFPIVGALKDNQYLYDGKSYTLSRHGFARDMDFELEVESEHSLTFLLKSNADTQAVYPFEFRLRIKYTLLENELSVQYQVSNHDSKEMLFSVGGHPAFRVPLTPETQYTDYYLEFNETEDFNRWPLAEGGLIDREPTPVAENTNRIALSHELFAQDALVFKHLKSTSVILKSDHTPYQLSFDFGEFPYLGIWAAPQAPFVCIEPWCGIADSVDHDQQLATKEGINRLAAGEECKRTWSVTVS</sequence>
<dbReference type="GO" id="GO:0016853">
    <property type="term" value="F:isomerase activity"/>
    <property type="evidence" value="ECO:0007669"/>
    <property type="project" value="InterPro"/>
</dbReference>
<dbReference type="InterPro" id="IPR014718">
    <property type="entry name" value="GH-type_carb-bd"/>
</dbReference>
<keyword evidence="5" id="KW-1185">Reference proteome</keyword>
<evidence type="ECO:0000256" key="2">
    <source>
        <dbReference type="ARBA" id="ARBA00011245"/>
    </source>
</evidence>
<dbReference type="CDD" id="cd09024">
    <property type="entry name" value="Aldose_epim_lacX"/>
    <property type="match status" value="1"/>
</dbReference>
<dbReference type="Pfam" id="PF01263">
    <property type="entry name" value="Aldose_epim"/>
    <property type="match status" value="1"/>
</dbReference>
<dbReference type="Proteomes" id="UP000239590">
    <property type="component" value="Unassembled WGS sequence"/>
</dbReference>
<comment type="cofactor">
    <cofactor evidence="1">
        <name>Ca(2+)</name>
        <dbReference type="ChEBI" id="CHEBI:29108"/>
    </cofactor>
</comment>
<proteinExistence type="predicted"/>
<dbReference type="AlphaFoldDB" id="A0A2S7IKE8"/>
<comment type="caution">
    <text evidence="4">The sequence shown here is derived from an EMBL/GenBank/DDBJ whole genome shotgun (WGS) entry which is preliminary data.</text>
</comment>
<protein>
    <submittedName>
        <fullName evidence="4">Aldose epimerase</fullName>
    </submittedName>
</protein>
<dbReference type="InterPro" id="IPR037481">
    <property type="entry name" value="LacX"/>
</dbReference>
<organism evidence="4 5">
    <name type="scientific">Siphonobacter curvatus</name>
    <dbReference type="NCBI Taxonomy" id="2094562"/>
    <lineage>
        <taxon>Bacteria</taxon>
        <taxon>Pseudomonadati</taxon>
        <taxon>Bacteroidota</taxon>
        <taxon>Cytophagia</taxon>
        <taxon>Cytophagales</taxon>
        <taxon>Cytophagaceae</taxon>
        <taxon>Siphonobacter</taxon>
    </lineage>
</organism>
<keyword evidence="3" id="KW-0106">Calcium</keyword>
<dbReference type="SUPFAM" id="SSF74650">
    <property type="entry name" value="Galactose mutarotase-like"/>
    <property type="match status" value="1"/>
</dbReference>
<name>A0A2S7IKE8_9BACT</name>
<evidence type="ECO:0000313" key="5">
    <source>
        <dbReference type="Proteomes" id="UP000239590"/>
    </source>
</evidence>
<evidence type="ECO:0000313" key="4">
    <source>
        <dbReference type="EMBL" id="PQA58136.1"/>
    </source>
</evidence>
<dbReference type="Gene3D" id="2.70.98.10">
    <property type="match status" value="1"/>
</dbReference>
<comment type="subunit">
    <text evidence="2">Monomer.</text>
</comment>
<dbReference type="PANTHER" id="PTHR11122:SF13">
    <property type="entry name" value="GLUCOSE-6-PHOSPHATE 1-EPIMERASE"/>
    <property type="match status" value="1"/>
</dbReference>
<dbReference type="InterPro" id="IPR011013">
    <property type="entry name" value="Gal_mutarotase_sf_dom"/>
</dbReference>
<dbReference type="InterPro" id="IPR008183">
    <property type="entry name" value="Aldose_1/G6P_1-epimerase"/>
</dbReference>
<dbReference type="OrthoDB" id="9795355at2"/>
<dbReference type="RefSeq" id="WP_104709392.1">
    <property type="nucleotide sequence ID" value="NZ_PTRA01000001.1"/>
</dbReference>
<accession>A0A2S7IKE8</accession>
<dbReference type="EMBL" id="PTRA01000001">
    <property type="protein sequence ID" value="PQA58136.1"/>
    <property type="molecule type" value="Genomic_DNA"/>
</dbReference>
<evidence type="ECO:0000256" key="3">
    <source>
        <dbReference type="ARBA" id="ARBA00022837"/>
    </source>
</evidence>
<reference evidence="5" key="1">
    <citation type="submission" date="2018-02" db="EMBL/GenBank/DDBJ databases">
        <title>Genome sequencing of Solimonas sp. HR-BB.</title>
        <authorList>
            <person name="Lee Y."/>
            <person name="Jeon C.O."/>
        </authorList>
    </citation>
    <scope>NUCLEOTIDE SEQUENCE [LARGE SCALE GENOMIC DNA]</scope>
    <source>
        <strain evidence="5">HR-U</strain>
    </source>
</reference>
<dbReference type="PANTHER" id="PTHR11122">
    <property type="entry name" value="APOSPORY-ASSOCIATED PROTEIN C-RELATED"/>
    <property type="match status" value="1"/>
</dbReference>
<evidence type="ECO:0000256" key="1">
    <source>
        <dbReference type="ARBA" id="ARBA00001913"/>
    </source>
</evidence>
<gene>
    <name evidence="4" type="ORF">C5O19_00145</name>
</gene>
<dbReference type="GO" id="GO:0030246">
    <property type="term" value="F:carbohydrate binding"/>
    <property type="evidence" value="ECO:0007669"/>
    <property type="project" value="InterPro"/>
</dbReference>
<dbReference type="GO" id="GO:0005975">
    <property type="term" value="P:carbohydrate metabolic process"/>
    <property type="evidence" value="ECO:0007669"/>
    <property type="project" value="InterPro"/>
</dbReference>